<dbReference type="AlphaFoldDB" id="A0A6J4PI61"/>
<evidence type="ECO:0000256" key="3">
    <source>
        <dbReference type="ARBA" id="ARBA00023163"/>
    </source>
</evidence>
<feature type="domain" description="HTH tetR-type" evidence="5">
    <location>
        <begin position="41"/>
        <end position="101"/>
    </location>
</feature>
<dbReference type="SUPFAM" id="SSF48498">
    <property type="entry name" value="Tetracyclin repressor-like, C-terminal domain"/>
    <property type="match status" value="1"/>
</dbReference>
<dbReference type="InterPro" id="IPR009057">
    <property type="entry name" value="Homeodomain-like_sf"/>
</dbReference>
<keyword evidence="3" id="KW-0804">Transcription</keyword>
<keyword evidence="1" id="KW-0805">Transcription regulation</keyword>
<evidence type="ECO:0000256" key="2">
    <source>
        <dbReference type="ARBA" id="ARBA00023125"/>
    </source>
</evidence>
<dbReference type="InterPro" id="IPR036271">
    <property type="entry name" value="Tet_transcr_reg_TetR-rel_C_sf"/>
</dbReference>
<dbReference type="InterPro" id="IPR050109">
    <property type="entry name" value="HTH-type_TetR-like_transc_reg"/>
</dbReference>
<proteinExistence type="predicted"/>
<dbReference type="PANTHER" id="PTHR30055:SF151">
    <property type="entry name" value="TRANSCRIPTIONAL REGULATORY PROTEIN"/>
    <property type="match status" value="1"/>
</dbReference>
<keyword evidence="2 4" id="KW-0238">DNA-binding</keyword>
<evidence type="ECO:0000256" key="1">
    <source>
        <dbReference type="ARBA" id="ARBA00023015"/>
    </source>
</evidence>
<protein>
    <submittedName>
        <fullName evidence="6">Transcriptional regulator, AcrR family</fullName>
    </submittedName>
</protein>
<dbReference type="InterPro" id="IPR004111">
    <property type="entry name" value="Repressor_TetR_C"/>
</dbReference>
<dbReference type="PROSITE" id="PS50977">
    <property type="entry name" value="HTH_TETR_2"/>
    <property type="match status" value="1"/>
</dbReference>
<evidence type="ECO:0000313" key="6">
    <source>
        <dbReference type="EMBL" id="CAA9413473.1"/>
    </source>
</evidence>
<name>A0A6J4PI61_9ACTN</name>
<dbReference type="GO" id="GO:0003700">
    <property type="term" value="F:DNA-binding transcription factor activity"/>
    <property type="evidence" value="ECO:0007669"/>
    <property type="project" value="TreeGrafter"/>
</dbReference>
<feature type="DNA-binding region" description="H-T-H motif" evidence="4">
    <location>
        <begin position="64"/>
        <end position="83"/>
    </location>
</feature>
<gene>
    <name evidence="6" type="ORF">AVDCRST_MAG55-1486</name>
</gene>
<evidence type="ECO:0000259" key="5">
    <source>
        <dbReference type="PROSITE" id="PS50977"/>
    </source>
</evidence>
<dbReference type="InterPro" id="IPR001647">
    <property type="entry name" value="HTH_TetR"/>
</dbReference>
<evidence type="ECO:0000256" key="4">
    <source>
        <dbReference type="PROSITE-ProRule" id="PRU00335"/>
    </source>
</evidence>
<dbReference type="GO" id="GO:0000976">
    <property type="term" value="F:transcription cis-regulatory region binding"/>
    <property type="evidence" value="ECO:0007669"/>
    <property type="project" value="TreeGrafter"/>
</dbReference>
<dbReference type="Pfam" id="PF00440">
    <property type="entry name" value="TetR_N"/>
    <property type="match status" value="1"/>
</dbReference>
<dbReference type="Gene3D" id="1.10.357.10">
    <property type="entry name" value="Tetracycline Repressor, domain 2"/>
    <property type="match status" value="1"/>
</dbReference>
<reference evidence="6" key="1">
    <citation type="submission" date="2020-02" db="EMBL/GenBank/DDBJ databases">
        <authorList>
            <person name="Meier V. D."/>
        </authorList>
    </citation>
    <scope>NUCLEOTIDE SEQUENCE</scope>
    <source>
        <strain evidence="6">AVDCRST_MAG55</strain>
    </source>
</reference>
<accession>A0A6J4PI61</accession>
<sequence>MYYYSGLYIRCIINKEVRALGRKKDKVRRRGAGRPRAGQEPLTRERILGAALRVVDGEGMGALSMRRLGAELGVNPMSIYHYLPGKDAVVSGLVELVFSGMRVLRSSEGSPWQERVRAYARAYREVVSSHPNLALEIVSDAAAVSEAVLLGAEPLYGALEDAGLPPATIVQAADSLVDFVHGFALGEASNPSGEFDVGPELLARLEARPAGEAPALRRVFGALGEEGARYDFDAGFEVGLDILVKGVETIAGKVPDRELTG</sequence>
<dbReference type="PANTHER" id="PTHR30055">
    <property type="entry name" value="HTH-TYPE TRANSCRIPTIONAL REGULATOR RUTR"/>
    <property type="match status" value="1"/>
</dbReference>
<dbReference type="EMBL" id="CADCUZ010000063">
    <property type="protein sequence ID" value="CAA9413473.1"/>
    <property type="molecule type" value="Genomic_DNA"/>
</dbReference>
<dbReference type="SUPFAM" id="SSF46689">
    <property type="entry name" value="Homeodomain-like"/>
    <property type="match status" value="1"/>
</dbReference>
<organism evidence="6">
    <name type="scientific">uncultured Rubrobacteraceae bacterium</name>
    <dbReference type="NCBI Taxonomy" id="349277"/>
    <lineage>
        <taxon>Bacteria</taxon>
        <taxon>Bacillati</taxon>
        <taxon>Actinomycetota</taxon>
        <taxon>Rubrobacteria</taxon>
        <taxon>Rubrobacterales</taxon>
        <taxon>Rubrobacteraceae</taxon>
        <taxon>environmental samples</taxon>
    </lineage>
</organism>
<dbReference type="GO" id="GO:0045892">
    <property type="term" value="P:negative regulation of DNA-templated transcription"/>
    <property type="evidence" value="ECO:0007669"/>
    <property type="project" value="InterPro"/>
</dbReference>
<dbReference type="Pfam" id="PF02909">
    <property type="entry name" value="TetR_C_1"/>
    <property type="match status" value="1"/>
</dbReference>